<dbReference type="Proteomes" id="UP000606115">
    <property type="component" value="Unassembled WGS sequence"/>
</dbReference>
<keyword evidence="1" id="KW-0812">Transmembrane</keyword>
<evidence type="ECO:0000313" key="3">
    <source>
        <dbReference type="Proteomes" id="UP000606115"/>
    </source>
</evidence>
<feature type="transmembrane region" description="Helical" evidence="1">
    <location>
        <begin position="6"/>
        <end position="25"/>
    </location>
</feature>
<proteinExistence type="predicted"/>
<evidence type="ECO:0000313" key="2">
    <source>
        <dbReference type="EMBL" id="GGJ64757.1"/>
    </source>
</evidence>
<protein>
    <recommendedName>
        <fullName evidence="4">DUF3180 domain-containing protein</fullName>
    </recommendedName>
</protein>
<keyword evidence="3" id="KW-1185">Reference proteome</keyword>
<evidence type="ECO:0000256" key="1">
    <source>
        <dbReference type="SAM" id="Phobius"/>
    </source>
</evidence>
<organism evidence="2 3">
    <name type="scientific">Glutamicibacter ardleyensis</name>
    <dbReference type="NCBI Taxonomy" id="225894"/>
    <lineage>
        <taxon>Bacteria</taxon>
        <taxon>Bacillati</taxon>
        <taxon>Actinomycetota</taxon>
        <taxon>Actinomycetes</taxon>
        <taxon>Micrococcales</taxon>
        <taxon>Micrococcaceae</taxon>
        <taxon>Glutamicibacter</taxon>
    </lineage>
</organism>
<feature type="transmembrane region" description="Helical" evidence="1">
    <location>
        <begin position="68"/>
        <end position="94"/>
    </location>
</feature>
<sequence>MNVAWTAWSLLVLAVLISSSAIFLAGSNGSRAKVRNLLTIGAGLVSLGALILGLLAKSSDLPPAVPDVLIIAVSVLFAVSFGGPLTELIFHLAWRHDQRQDRQKTDPSPLRGGLWIGLLERTAIVATLWADWPEGIAVVLAVKGLGRFSELKNHQAAEQFILGTFASCLIAAGGYGLGVLLLR</sequence>
<gene>
    <name evidence="2" type="ORF">GCM10007173_24640</name>
</gene>
<accession>A0ABQ2DPX0</accession>
<name>A0ABQ2DPX0_9MICC</name>
<dbReference type="EMBL" id="BMKX01000006">
    <property type="protein sequence ID" value="GGJ64757.1"/>
    <property type="molecule type" value="Genomic_DNA"/>
</dbReference>
<feature type="transmembrane region" description="Helical" evidence="1">
    <location>
        <begin position="37"/>
        <end position="56"/>
    </location>
</feature>
<keyword evidence="1" id="KW-1133">Transmembrane helix</keyword>
<comment type="caution">
    <text evidence="2">The sequence shown here is derived from an EMBL/GenBank/DDBJ whole genome shotgun (WGS) entry which is preliminary data.</text>
</comment>
<feature type="transmembrane region" description="Helical" evidence="1">
    <location>
        <begin position="160"/>
        <end position="182"/>
    </location>
</feature>
<evidence type="ECO:0008006" key="4">
    <source>
        <dbReference type="Google" id="ProtNLM"/>
    </source>
</evidence>
<reference evidence="3" key="1">
    <citation type="journal article" date="2019" name="Int. J. Syst. Evol. Microbiol.">
        <title>The Global Catalogue of Microorganisms (GCM) 10K type strain sequencing project: providing services to taxonomists for standard genome sequencing and annotation.</title>
        <authorList>
            <consortium name="The Broad Institute Genomics Platform"/>
            <consortium name="The Broad Institute Genome Sequencing Center for Infectious Disease"/>
            <person name="Wu L."/>
            <person name="Ma J."/>
        </authorList>
    </citation>
    <scope>NUCLEOTIDE SEQUENCE [LARGE SCALE GENOMIC DNA]</scope>
    <source>
        <strain evidence="3">CGMCC 1.3685</strain>
    </source>
</reference>
<keyword evidence="1" id="KW-0472">Membrane</keyword>